<keyword evidence="4" id="KW-1185">Reference proteome</keyword>
<dbReference type="Pfam" id="PF16982">
    <property type="entry name" value="Flp1_like"/>
    <property type="match status" value="1"/>
</dbReference>
<keyword evidence="1" id="KW-0472">Membrane</keyword>
<proteinExistence type="predicted"/>
<protein>
    <submittedName>
        <fullName evidence="3">Putative Flagellin, Flp1-like, domain</fullName>
    </submittedName>
</protein>
<feature type="transmembrane region" description="Helical" evidence="1">
    <location>
        <begin position="13"/>
        <end position="33"/>
    </location>
</feature>
<dbReference type="Proteomes" id="UP000184465">
    <property type="component" value="Unassembled WGS sequence"/>
</dbReference>
<dbReference type="RefSeq" id="WP_242655776.1">
    <property type="nucleotide sequence ID" value="NZ_FRAG01000024.1"/>
</dbReference>
<keyword evidence="1" id="KW-0812">Transmembrane</keyword>
<reference evidence="3 4" key="1">
    <citation type="submission" date="2016-11" db="EMBL/GenBank/DDBJ databases">
        <authorList>
            <person name="Jaros S."/>
            <person name="Januszkiewicz K."/>
            <person name="Wedrychowicz H."/>
        </authorList>
    </citation>
    <scope>NUCLEOTIDE SEQUENCE [LARGE SCALE GENOMIC DNA]</scope>
    <source>
        <strain evidence="3 4">DSM 15212</strain>
    </source>
</reference>
<gene>
    <name evidence="3" type="ORF">SAMN02745912_02165</name>
</gene>
<keyword evidence="1" id="KW-1133">Transmembrane helix</keyword>
<keyword evidence="3" id="KW-0282">Flagellum</keyword>
<dbReference type="InterPro" id="IPR031564">
    <property type="entry name" value="Flp1-like"/>
</dbReference>
<keyword evidence="3" id="KW-0966">Cell projection</keyword>
<dbReference type="AlphaFoldDB" id="A0A1M6PHT3"/>
<accession>A0A1M6PHT3</accession>
<evidence type="ECO:0000313" key="3">
    <source>
        <dbReference type="EMBL" id="SHK07499.1"/>
    </source>
</evidence>
<dbReference type="STRING" id="1121301.SAMN02745912_02165"/>
<evidence type="ECO:0000313" key="4">
    <source>
        <dbReference type="Proteomes" id="UP000184465"/>
    </source>
</evidence>
<evidence type="ECO:0000259" key="2">
    <source>
        <dbReference type="Pfam" id="PF16982"/>
    </source>
</evidence>
<keyword evidence="3" id="KW-0969">Cilium</keyword>
<sequence>MKMFKDFLKEEDGLGTVEIVLLIAVLVGLALLFKKHIVKFVADILGNIKGNEIDPDTIKETSVE</sequence>
<feature type="domain" description="Putative Flagellin Flp1-like" evidence="2">
    <location>
        <begin position="7"/>
        <end position="50"/>
    </location>
</feature>
<name>A0A1M6PHT3_PARC5</name>
<dbReference type="EMBL" id="FRAG01000024">
    <property type="protein sequence ID" value="SHK07499.1"/>
    <property type="molecule type" value="Genomic_DNA"/>
</dbReference>
<evidence type="ECO:0000256" key="1">
    <source>
        <dbReference type="SAM" id="Phobius"/>
    </source>
</evidence>
<organism evidence="3 4">
    <name type="scientific">Paramaledivibacter caminithermalis (strain DSM 15212 / CIP 107654 / DViRD3)</name>
    <name type="common">Clostridium caminithermale</name>
    <dbReference type="NCBI Taxonomy" id="1121301"/>
    <lineage>
        <taxon>Bacteria</taxon>
        <taxon>Bacillati</taxon>
        <taxon>Bacillota</taxon>
        <taxon>Clostridia</taxon>
        <taxon>Peptostreptococcales</taxon>
        <taxon>Caminicellaceae</taxon>
        <taxon>Paramaledivibacter</taxon>
    </lineage>
</organism>